<comment type="cofactor">
    <cofactor evidence="4">
        <name>Mg(2+)</name>
        <dbReference type="ChEBI" id="CHEBI:18420"/>
    </cofactor>
    <text evidence="4">Binds 2 magnesium ions per subunit.</text>
</comment>
<comment type="subcellular location">
    <subcellularLocation>
        <location evidence="4">Cytoplasm</location>
    </subcellularLocation>
</comment>
<comment type="catalytic activity">
    <reaction evidence="4">
        <text>DNA(n) + a 2'-deoxyribonucleoside 5'-triphosphate = DNA(n+1) + diphosphate</text>
        <dbReference type="Rhea" id="RHEA:22508"/>
        <dbReference type="Rhea" id="RHEA-COMP:17339"/>
        <dbReference type="Rhea" id="RHEA-COMP:17340"/>
        <dbReference type="ChEBI" id="CHEBI:33019"/>
        <dbReference type="ChEBI" id="CHEBI:61560"/>
        <dbReference type="ChEBI" id="CHEBI:173112"/>
        <dbReference type="EC" id="2.7.7.7"/>
    </reaction>
</comment>
<dbReference type="Pfam" id="PF11799">
    <property type="entry name" value="IMS_C"/>
    <property type="match status" value="1"/>
</dbReference>
<keyword evidence="4" id="KW-0808">Transferase</keyword>
<dbReference type="EC" id="2.7.7.7" evidence="4"/>
<feature type="region of interest" description="Disordered" evidence="5">
    <location>
        <begin position="393"/>
        <end position="420"/>
    </location>
</feature>
<dbReference type="Proteomes" id="UP001057498">
    <property type="component" value="Chromosome"/>
</dbReference>
<dbReference type="InterPro" id="IPR036775">
    <property type="entry name" value="DNA_pol_Y-fam_lit_finger_sf"/>
</dbReference>
<keyword evidence="8" id="KW-1185">Reference proteome</keyword>
<dbReference type="Gene3D" id="3.30.70.270">
    <property type="match status" value="2"/>
</dbReference>
<keyword evidence="4" id="KW-0227">DNA damage</keyword>
<dbReference type="HAMAP" id="MF_01113">
    <property type="entry name" value="DNApol_IV"/>
    <property type="match status" value="1"/>
</dbReference>
<keyword evidence="2 4" id="KW-0515">Mutator protein</keyword>
<evidence type="ECO:0000256" key="1">
    <source>
        <dbReference type="ARBA" id="ARBA00010945"/>
    </source>
</evidence>
<feature type="domain" description="UmuC" evidence="6">
    <location>
        <begin position="20"/>
        <end position="226"/>
    </location>
</feature>
<dbReference type="CDD" id="cd03586">
    <property type="entry name" value="PolY_Pol_IV_kappa"/>
    <property type="match status" value="1"/>
</dbReference>
<name>A0ABN6PPJ0_9BURK</name>
<dbReference type="PROSITE" id="PS50173">
    <property type="entry name" value="UMUC"/>
    <property type="match status" value="1"/>
</dbReference>
<dbReference type="PANTHER" id="PTHR11076:SF33">
    <property type="entry name" value="DNA POLYMERASE KAPPA"/>
    <property type="match status" value="1"/>
</dbReference>
<feature type="active site" evidence="4">
    <location>
        <position position="137"/>
    </location>
</feature>
<keyword evidence="4" id="KW-0460">Magnesium</keyword>
<feature type="binding site" evidence="4">
    <location>
        <position position="24"/>
    </location>
    <ligand>
        <name>Mg(2+)</name>
        <dbReference type="ChEBI" id="CHEBI:18420"/>
    </ligand>
</feature>
<dbReference type="Gene3D" id="3.40.1170.60">
    <property type="match status" value="1"/>
</dbReference>
<evidence type="ECO:0000256" key="2">
    <source>
        <dbReference type="ARBA" id="ARBA00022457"/>
    </source>
</evidence>
<accession>A0ABN6PPJ0</accession>
<dbReference type="SUPFAM" id="SSF56672">
    <property type="entry name" value="DNA/RNA polymerases"/>
    <property type="match status" value="1"/>
</dbReference>
<dbReference type="InterPro" id="IPR017961">
    <property type="entry name" value="DNA_pol_Y-fam_little_finger"/>
</dbReference>
<feature type="binding site" evidence="4">
    <location>
        <position position="136"/>
    </location>
    <ligand>
        <name>Mg(2+)</name>
        <dbReference type="ChEBI" id="CHEBI:18420"/>
    </ligand>
</feature>
<keyword evidence="4" id="KW-0479">Metal-binding</keyword>
<feature type="compositionally biased region" description="Low complexity" evidence="5">
    <location>
        <begin position="393"/>
        <end position="410"/>
    </location>
</feature>
<evidence type="ECO:0000259" key="6">
    <source>
        <dbReference type="PROSITE" id="PS50173"/>
    </source>
</evidence>
<keyword evidence="3 4" id="KW-0239">DNA-directed DNA polymerase</keyword>
<keyword evidence="4" id="KW-0548">Nucleotidyltransferase</keyword>
<keyword evidence="4" id="KW-0234">DNA repair</keyword>
<keyword evidence="4" id="KW-0238">DNA-binding</keyword>
<dbReference type="InterPro" id="IPR043502">
    <property type="entry name" value="DNA/RNA_pol_sf"/>
</dbReference>
<evidence type="ECO:0000256" key="5">
    <source>
        <dbReference type="SAM" id="MobiDB-lite"/>
    </source>
</evidence>
<evidence type="ECO:0000256" key="4">
    <source>
        <dbReference type="HAMAP-Rule" id="MF_01113"/>
    </source>
</evidence>
<reference evidence="7" key="1">
    <citation type="submission" date="2022-04" db="EMBL/GenBank/DDBJ databases">
        <title>Whole genome sequence of Sphaerotilus sp. FB-5.</title>
        <authorList>
            <person name="Takeda M."/>
            <person name="Narihara S."/>
            <person name="Akimoto M."/>
            <person name="Akimoto R."/>
            <person name="Nishiyashiki S."/>
            <person name="Murakami T."/>
        </authorList>
    </citation>
    <scope>NUCLEOTIDE SEQUENCE</scope>
    <source>
        <strain evidence="7">FB-5</strain>
    </source>
</reference>
<dbReference type="InterPro" id="IPR001126">
    <property type="entry name" value="UmuC"/>
</dbReference>
<dbReference type="Gene3D" id="1.10.150.20">
    <property type="entry name" value="5' to 3' exonuclease, C-terminal subdomain"/>
    <property type="match status" value="1"/>
</dbReference>
<sequence>MADPDRPMGCSPGRSPQRLIAHLDMDAFYASVELLRRPELRGLPVVVGGRRAAGQATPEGDWPRLRDYTGRGVITTATYEARAMGVHSGMGLMKAAALAPNAILLPADFDEYRRLSRRFKAAVAELAPVIEDRGIDEIYIDLSEVPGARDAVGFDPLGGARALAQELKNNVRRATGLSCSVGLAPNKLLAKICSDLDKPDGLTVVMAEDVPSRIWPLPVRRINGVGPKAAARLEALGVHTVGELATWPQADLVAEFGAAHGHWLHEAAQGHDERPVVTESEPVSISRETTFERDLHPRSDRPELGRIFTWLCERVAEDLQRKGYAGRTIGIKLRFDDFRTVTRDHTVEQPTQDGAAIREAAGQCLKRVNLSRRLRLLGARVGSLVRLGRDGLPLAAPRAPQAPARPPTLASSERVVSPTGSVATAARRAAVMDEQTLPLFPEAEDAA</sequence>
<dbReference type="SUPFAM" id="SSF100879">
    <property type="entry name" value="Lesion bypass DNA polymerase (Y-family), little finger domain"/>
    <property type="match status" value="1"/>
</dbReference>
<evidence type="ECO:0000256" key="3">
    <source>
        <dbReference type="ARBA" id="ARBA00022932"/>
    </source>
</evidence>
<organism evidence="7 8">
    <name type="scientific">Sphaerotilus microaerophilus</name>
    <dbReference type="NCBI Taxonomy" id="2914710"/>
    <lineage>
        <taxon>Bacteria</taxon>
        <taxon>Pseudomonadati</taxon>
        <taxon>Pseudomonadota</taxon>
        <taxon>Betaproteobacteria</taxon>
        <taxon>Burkholderiales</taxon>
        <taxon>Sphaerotilaceae</taxon>
        <taxon>Sphaerotilus</taxon>
    </lineage>
</organism>
<proteinExistence type="inferred from homology"/>
<feature type="site" description="Substrate discrimination" evidence="4">
    <location>
        <position position="29"/>
    </location>
</feature>
<protein>
    <recommendedName>
        <fullName evidence="4">DNA polymerase IV</fullName>
        <shortName evidence="4">Pol IV</shortName>
        <ecNumber evidence="4">2.7.7.7</ecNumber>
    </recommendedName>
</protein>
<dbReference type="NCBIfam" id="NF002677">
    <property type="entry name" value="PRK02406.1"/>
    <property type="match status" value="1"/>
</dbReference>
<dbReference type="Gene3D" id="3.30.1490.100">
    <property type="entry name" value="DNA polymerase, Y-family, little finger domain"/>
    <property type="match status" value="1"/>
</dbReference>
<comment type="function">
    <text evidence="4">Poorly processive, error-prone DNA polymerase involved in untargeted mutagenesis. Copies undamaged DNA at stalled replication forks, which arise in vivo from mismatched or misaligned primer ends. These misaligned primers can be extended by PolIV. Exhibits no 3'-5' exonuclease (proofreading) activity. May be involved in translesional synthesis, in conjunction with the beta clamp from PolIII.</text>
</comment>
<dbReference type="InterPro" id="IPR043128">
    <property type="entry name" value="Rev_trsase/Diguanyl_cyclase"/>
</dbReference>
<comment type="subunit">
    <text evidence="4">Monomer.</text>
</comment>
<dbReference type="InterPro" id="IPR050116">
    <property type="entry name" value="DNA_polymerase-Y"/>
</dbReference>
<keyword evidence="4" id="KW-0235">DNA replication</keyword>
<keyword evidence="4" id="KW-0963">Cytoplasm</keyword>
<evidence type="ECO:0000313" key="7">
    <source>
        <dbReference type="EMBL" id="BDI07145.1"/>
    </source>
</evidence>
<dbReference type="RefSeq" id="WP_251970364.1">
    <property type="nucleotide sequence ID" value="NZ_AP025730.1"/>
</dbReference>
<dbReference type="Pfam" id="PF00817">
    <property type="entry name" value="IMS"/>
    <property type="match status" value="1"/>
</dbReference>
<comment type="similarity">
    <text evidence="1 4">Belongs to the DNA polymerase type-Y family.</text>
</comment>
<dbReference type="EMBL" id="AP025730">
    <property type="protein sequence ID" value="BDI07145.1"/>
    <property type="molecule type" value="Genomic_DNA"/>
</dbReference>
<evidence type="ECO:0000313" key="8">
    <source>
        <dbReference type="Proteomes" id="UP001057498"/>
    </source>
</evidence>
<dbReference type="Pfam" id="PF21704">
    <property type="entry name" value="POLH-Rev1_HhH"/>
    <property type="match status" value="1"/>
</dbReference>
<dbReference type="PANTHER" id="PTHR11076">
    <property type="entry name" value="DNA REPAIR POLYMERASE UMUC / TRANSFERASE FAMILY MEMBER"/>
    <property type="match status" value="1"/>
</dbReference>
<dbReference type="InterPro" id="IPR022880">
    <property type="entry name" value="DNApol_IV"/>
</dbReference>
<gene>
    <name evidence="4 7" type="primary">dinB</name>
    <name evidence="7" type="ORF">CATMQ487_41150</name>
</gene>